<keyword evidence="1" id="KW-1133">Transmembrane helix</keyword>
<organism evidence="2 3">
    <name type="scientific">Candidatus Falkowbacteria bacterium RIFOXYC2_FULL_36_12</name>
    <dbReference type="NCBI Taxonomy" id="1798002"/>
    <lineage>
        <taxon>Bacteria</taxon>
        <taxon>Candidatus Falkowiibacteriota</taxon>
    </lineage>
</organism>
<protein>
    <submittedName>
        <fullName evidence="2">Uncharacterized protein</fullName>
    </submittedName>
</protein>
<name>A0A1F5T042_9BACT</name>
<feature type="transmembrane region" description="Helical" evidence="1">
    <location>
        <begin position="86"/>
        <end position="106"/>
    </location>
</feature>
<keyword evidence="1" id="KW-0812">Transmembrane</keyword>
<proteinExistence type="predicted"/>
<dbReference type="AlphaFoldDB" id="A0A1F5T042"/>
<evidence type="ECO:0000313" key="2">
    <source>
        <dbReference type="EMBL" id="OGF32289.1"/>
    </source>
</evidence>
<dbReference type="EMBL" id="MFGJ01000006">
    <property type="protein sequence ID" value="OGF32289.1"/>
    <property type="molecule type" value="Genomic_DNA"/>
</dbReference>
<evidence type="ECO:0000256" key="1">
    <source>
        <dbReference type="SAM" id="Phobius"/>
    </source>
</evidence>
<keyword evidence="1" id="KW-0472">Membrane</keyword>
<gene>
    <name evidence="2" type="ORF">A2478_03105</name>
</gene>
<evidence type="ECO:0000313" key="3">
    <source>
        <dbReference type="Proteomes" id="UP000179001"/>
    </source>
</evidence>
<accession>A0A1F5T042</accession>
<sequence>MLKNRIDGFEDTAFVSGEFTRLAVVQVIQECQRCVRVDWLKPEKLGADLADLVILKQIFQGDLVLLVFLTEEIFVFRVQFESGDIFAGLENAIFVNIGTIVIIGFVRSM</sequence>
<comment type="caution">
    <text evidence="2">The sequence shown here is derived from an EMBL/GenBank/DDBJ whole genome shotgun (WGS) entry which is preliminary data.</text>
</comment>
<reference evidence="2 3" key="1">
    <citation type="journal article" date="2016" name="Nat. Commun.">
        <title>Thousands of microbial genomes shed light on interconnected biogeochemical processes in an aquifer system.</title>
        <authorList>
            <person name="Anantharaman K."/>
            <person name="Brown C.T."/>
            <person name="Hug L.A."/>
            <person name="Sharon I."/>
            <person name="Castelle C.J."/>
            <person name="Probst A.J."/>
            <person name="Thomas B.C."/>
            <person name="Singh A."/>
            <person name="Wilkins M.J."/>
            <person name="Karaoz U."/>
            <person name="Brodie E.L."/>
            <person name="Williams K.H."/>
            <person name="Hubbard S.S."/>
            <person name="Banfield J.F."/>
        </authorList>
    </citation>
    <scope>NUCLEOTIDE SEQUENCE [LARGE SCALE GENOMIC DNA]</scope>
</reference>
<dbReference type="Proteomes" id="UP000179001">
    <property type="component" value="Unassembled WGS sequence"/>
</dbReference>
<dbReference type="STRING" id="1798002.A2478_03105"/>